<feature type="domain" description="Zinc-ribbon" evidence="4">
    <location>
        <begin position="688"/>
        <end position="709"/>
    </location>
</feature>
<dbReference type="Proteomes" id="UP000070394">
    <property type="component" value="Unassembled WGS sequence"/>
</dbReference>
<dbReference type="OrthoDB" id="2017440at2"/>
<dbReference type="InterPro" id="IPR026870">
    <property type="entry name" value="Zinc_ribbon_dom"/>
</dbReference>
<organism evidence="5 6">
    <name type="scientific">Lachnoanaerobaculum saburreum</name>
    <dbReference type="NCBI Taxonomy" id="467210"/>
    <lineage>
        <taxon>Bacteria</taxon>
        <taxon>Bacillati</taxon>
        <taxon>Bacillota</taxon>
        <taxon>Clostridia</taxon>
        <taxon>Lachnospirales</taxon>
        <taxon>Lachnospiraceae</taxon>
        <taxon>Lachnoanaerobaculum</taxon>
    </lineage>
</organism>
<keyword evidence="2" id="KW-0812">Transmembrane</keyword>
<feature type="compositionally biased region" description="Basic and acidic residues" evidence="1">
    <location>
        <begin position="327"/>
        <end position="349"/>
    </location>
</feature>
<feature type="compositionally biased region" description="Acidic residues" evidence="1">
    <location>
        <begin position="350"/>
        <end position="360"/>
    </location>
</feature>
<protein>
    <recommendedName>
        <fullName evidence="4">Zinc-ribbon domain-containing protein</fullName>
    </recommendedName>
</protein>
<feature type="chain" id="PRO_5039165402" description="Zinc-ribbon domain-containing protein" evidence="3">
    <location>
        <begin position="22"/>
        <end position="711"/>
    </location>
</feature>
<keyword evidence="2" id="KW-0472">Membrane</keyword>
<evidence type="ECO:0000256" key="1">
    <source>
        <dbReference type="SAM" id="MobiDB-lite"/>
    </source>
</evidence>
<feature type="transmembrane region" description="Helical" evidence="2">
    <location>
        <begin position="639"/>
        <end position="662"/>
    </location>
</feature>
<dbReference type="STRING" id="467210.HMPREF1866_02589"/>
<dbReference type="PATRIC" id="fig|467210.3.peg.2564"/>
<evidence type="ECO:0000256" key="2">
    <source>
        <dbReference type="SAM" id="Phobius"/>
    </source>
</evidence>
<comment type="caution">
    <text evidence="5">The sequence shown here is derived from an EMBL/GenBank/DDBJ whole genome shotgun (WGS) entry which is preliminary data.</text>
</comment>
<evidence type="ECO:0000313" key="5">
    <source>
        <dbReference type="EMBL" id="KXB53517.1"/>
    </source>
</evidence>
<proteinExistence type="predicted"/>
<gene>
    <name evidence="5" type="ORF">HMPREF1866_02589</name>
</gene>
<evidence type="ECO:0000256" key="3">
    <source>
        <dbReference type="SAM" id="SignalP"/>
    </source>
</evidence>
<evidence type="ECO:0000259" key="4">
    <source>
        <dbReference type="Pfam" id="PF13240"/>
    </source>
</evidence>
<dbReference type="RefSeq" id="WP_060932133.1">
    <property type="nucleotide sequence ID" value="NZ_KQ959848.1"/>
</dbReference>
<feature type="compositionally biased region" description="Low complexity" evidence="1">
    <location>
        <begin position="299"/>
        <end position="322"/>
    </location>
</feature>
<keyword evidence="3" id="KW-0732">Signal</keyword>
<reference evidence="6" key="1">
    <citation type="submission" date="2016-01" db="EMBL/GenBank/DDBJ databases">
        <authorList>
            <person name="Mitreva M."/>
            <person name="Pepin K.H."/>
            <person name="Mihindukulasuriya K.A."/>
            <person name="Fulton R."/>
            <person name="Fronick C."/>
            <person name="O'Laughlin M."/>
            <person name="Miner T."/>
            <person name="Herter B."/>
            <person name="Rosa B.A."/>
            <person name="Cordes M."/>
            <person name="Tomlinson C."/>
            <person name="Wollam A."/>
            <person name="Palsikar V.B."/>
            <person name="Mardis E.R."/>
            <person name="Wilson R.K."/>
        </authorList>
    </citation>
    <scope>NUCLEOTIDE SEQUENCE [LARGE SCALE GENOMIC DNA]</scope>
    <source>
        <strain evidence="6">DNF00896</strain>
    </source>
</reference>
<dbReference type="AlphaFoldDB" id="A0A133ZDK9"/>
<keyword evidence="6" id="KW-1185">Reference proteome</keyword>
<feature type="region of interest" description="Disordered" evidence="1">
    <location>
        <begin position="291"/>
        <end position="366"/>
    </location>
</feature>
<dbReference type="EMBL" id="LSDA01000140">
    <property type="protein sequence ID" value="KXB53517.1"/>
    <property type="molecule type" value="Genomic_DNA"/>
</dbReference>
<sequence length="711" mass="78672">MKNKLKYLICLLALILLSACGGVVKTDMSFDDSFSGSRVMTYTISNADYTSYVQKDLATVESTLKELCPPDIEITSLNQDENNIVATFTINFTSKDEYEEKIGNILKAVGSDIIPKVTFLRSNTAFAKGVAYQENFGSDDLLKWMSDGIIQNNYITSSYETYIFSSDYISLHINGDEYAKDSTMSIIDVNSAKYLPINSVDFNTVINKDSTVDRTIEVNIPDSTYKEAKDDIDQFMSKRVGNIGSGKWVEKDGSHIFTIEGKALSLDDCKQMTETFTGKKEDQGFPVEDESVTIEPHESTASTEPSDSTESTESSDSSAQDESTSEAESKKSESKKDKSKKDKSKKSDESTDASESDSKDDEAKGDIDDTLDRKHLFSKNIFISENINLEDYISNSDNTVRFNYYVNPQNNYGGDVIDAAGMEQNLSMASFDSDKNELLFSGNSSAFDISMDVNIVPIVSKYKHIVTISPTGKIKRNITVVFKDSFTDEDTKTLEDNLKKAFADTRIKVGKLALKGKDLEVKITSVGTLDEDVKMWEKATDYDRNSADLDIDKKGYLADKQKISFTDDFTPEIFTLGTIGSYEYRVKGIGKPSSRGDYFGGGFDDVTAKFKGNDFVVKGDNVAATHISFPDFTSVRTNYFRYLIFAAAVLIVIFILAVVIIVSIKKSKKKKAQAGGSTQVDTGNKTVFCPHCGAKNNQGDKFCSSCGKEIT</sequence>
<accession>A0A133ZDK9</accession>
<feature type="signal peptide" evidence="3">
    <location>
        <begin position="1"/>
        <end position="21"/>
    </location>
</feature>
<dbReference type="Pfam" id="PF13240">
    <property type="entry name" value="Zn_Ribbon_1"/>
    <property type="match status" value="1"/>
</dbReference>
<keyword evidence="2" id="KW-1133">Transmembrane helix</keyword>
<evidence type="ECO:0000313" key="6">
    <source>
        <dbReference type="Proteomes" id="UP000070394"/>
    </source>
</evidence>
<name>A0A133ZDK9_9FIRM</name>
<dbReference type="PROSITE" id="PS51257">
    <property type="entry name" value="PROKAR_LIPOPROTEIN"/>
    <property type="match status" value="1"/>
</dbReference>